<gene>
    <name evidence="1" type="ORF">J2781_002171</name>
</gene>
<name>A0ABU1LEU8_9FLAO</name>
<comment type="caution">
    <text evidence="1">The sequence shown here is derived from an EMBL/GenBank/DDBJ whole genome shotgun (WGS) entry which is preliminary data.</text>
</comment>
<dbReference type="EMBL" id="JAVDQS010000005">
    <property type="protein sequence ID" value="MDR6405242.1"/>
    <property type="molecule type" value="Genomic_DNA"/>
</dbReference>
<proteinExistence type="predicted"/>
<protein>
    <submittedName>
        <fullName evidence="1">Uncharacterized protein</fullName>
    </submittedName>
</protein>
<reference evidence="1 2" key="1">
    <citation type="submission" date="2023-07" db="EMBL/GenBank/DDBJ databases">
        <title>Sorghum-associated microbial communities from plants grown in Nebraska, USA.</title>
        <authorList>
            <person name="Schachtman D."/>
        </authorList>
    </citation>
    <scope>NUCLEOTIDE SEQUENCE [LARGE SCALE GENOMIC DNA]</scope>
    <source>
        <strain evidence="1 2">DS1709</strain>
    </source>
</reference>
<evidence type="ECO:0000313" key="1">
    <source>
        <dbReference type="EMBL" id="MDR6405242.1"/>
    </source>
</evidence>
<evidence type="ECO:0000313" key="2">
    <source>
        <dbReference type="Proteomes" id="UP001184853"/>
    </source>
</evidence>
<dbReference type="RefSeq" id="WP_115982664.1">
    <property type="nucleotide sequence ID" value="NZ_JAVDQS010000005.1"/>
</dbReference>
<accession>A0ABU1LEU8</accession>
<keyword evidence="2" id="KW-1185">Reference proteome</keyword>
<dbReference type="Proteomes" id="UP001184853">
    <property type="component" value="Unassembled WGS sequence"/>
</dbReference>
<sequence length="226" mass="26574">METKNHLLQIDEILMNKRLSGKQLECTYNRAGQILNIEKDFKINSKMFKNYDMKFEFMHFLFIDRRSLWRFPVSIEDFGHDLYFLIIDCNDSQLSDTAFKNGEVFCVDNQGKMINISFVERLYTTLKDDFFKGVGNNIRTNTVANVTEYVSFDEEIFNRFKKELSDNGDMEVKLIQISENCSFPEDNNEVSTHFSRSENQNRFSLAFQQDPIGGNENFYDIGNMQP</sequence>
<organism evidence="1 2">
    <name type="scientific">Chryseobacterium geocarposphaerae</name>
    <dbReference type="NCBI Taxonomy" id="1416776"/>
    <lineage>
        <taxon>Bacteria</taxon>
        <taxon>Pseudomonadati</taxon>
        <taxon>Bacteroidota</taxon>
        <taxon>Flavobacteriia</taxon>
        <taxon>Flavobacteriales</taxon>
        <taxon>Weeksellaceae</taxon>
        <taxon>Chryseobacterium group</taxon>
        <taxon>Chryseobacterium</taxon>
    </lineage>
</organism>